<dbReference type="InParanoid" id="T1FA28"/>
<feature type="signal peptide" evidence="1">
    <location>
        <begin position="1"/>
        <end position="24"/>
    </location>
</feature>
<dbReference type="PANTHER" id="PTHR45713:SF15">
    <property type="entry name" value="F5_8 TYPE C DOMAIN-CONTAINING PROTEIN"/>
    <property type="match status" value="1"/>
</dbReference>
<dbReference type="KEGG" id="hro:HELRODRAFT_176045"/>
<dbReference type="EMBL" id="AMQM01005525">
    <property type="status" value="NOT_ANNOTATED_CDS"/>
    <property type="molecule type" value="Genomic_DNA"/>
</dbReference>
<organism evidence="3 4">
    <name type="scientific">Helobdella robusta</name>
    <name type="common">Californian leech</name>
    <dbReference type="NCBI Taxonomy" id="6412"/>
    <lineage>
        <taxon>Eukaryota</taxon>
        <taxon>Metazoa</taxon>
        <taxon>Spiralia</taxon>
        <taxon>Lophotrochozoa</taxon>
        <taxon>Annelida</taxon>
        <taxon>Clitellata</taxon>
        <taxon>Hirudinea</taxon>
        <taxon>Rhynchobdellida</taxon>
        <taxon>Glossiphoniidae</taxon>
        <taxon>Helobdella</taxon>
    </lineage>
</organism>
<reference evidence="4" key="1">
    <citation type="submission" date="2012-12" db="EMBL/GenBank/DDBJ databases">
        <authorList>
            <person name="Hellsten U."/>
            <person name="Grimwood J."/>
            <person name="Chapman J.A."/>
            <person name="Shapiro H."/>
            <person name="Aerts A."/>
            <person name="Otillar R.P."/>
            <person name="Terry A.Y."/>
            <person name="Boore J.L."/>
            <person name="Simakov O."/>
            <person name="Marletaz F."/>
            <person name="Cho S.-J."/>
            <person name="Edsinger-Gonzales E."/>
            <person name="Havlak P."/>
            <person name="Kuo D.-H."/>
            <person name="Larsson T."/>
            <person name="Lv J."/>
            <person name="Arendt D."/>
            <person name="Savage R."/>
            <person name="Osoegawa K."/>
            <person name="de Jong P."/>
            <person name="Lindberg D.R."/>
            <person name="Seaver E.C."/>
            <person name="Weisblat D.A."/>
            <person name="Putnam N.H."/>
            <person name="Grigoriev I.V."/>
            <person name="Rokhsar D.S."/>
        </authorList>
    </citation>
    <scope>NUCLEOTIDE SEQUENCE</scope>
</reference>
<sequence>MMKIYTGWFLFFATQLWVSVEVHPVIELELSNYYVDQKGTFDNFHAGLAIDKNTVTYSIACGNCKPELNDGLGWWMIDLQKSEPISKVVLTSNSKYLQEIKIIVSETNKSLGKDGQLCYHFKNNTLLKTGSVLTFNCNTQPTWGRYLYVVRAENAIFRPDAIAIAEINIFTSVITQ</sequence>
<evidence type="ECO:0000313" key="4">
    <source>
        <dbReference type="Proteomes" id="UP000015101"/>
    </source>
</evidence>
<dbReference type="EMBL" id="KB096983">
    <property type="protein sequence ID" value="ESO00208.1"/>
    <property type="molecule type" value="Genomic_DNA"/>
</dbReference>
<dbReference type="Gene3D" id="2.60.120.260">
    <property type="entry name" value="Galactose-binding domain-like"/>
    <property type="match status" value="1"/>
</dbReference>
<accession>T1FA28</accession>
<reference evidence="3" key="3">
    <citation type="submission" date="2015-06" db="UniProtKB">
        <authorList>
            <consortium name="EnsemblMetazoa"/>
        </authorList>
    </citation>
    <scope>IDENTIFICATION</scope>
</reference>
<dbReference type="InterPro" id="IPR008979">
    <property type="entry name" value="Galactose-bd-like_sf"/>
</dbReference>
<name>T1FA28_HELRO</name>
<evidence type="ECO:0000256" key="1">
    <source>
        <dbReference type="SAM" id="SignalP"/>
    </source>
</evidence>
<dbReference type="SUPFAM" id="SSF49785">
    <property type="entry name" value="Galactose-binding domain-like"/>
    <property type="match status" value="1"/>
</dbReference>
<evidence type="ECO:0008006" key="5">
    <source>
        <dbReference type="Google" id="ProtNLM"/>
    </source>
</evidence>
<dbReference type="EnsemblMetazoa" id="HelroT176045">
    <property type="protein sequence ID" value="HelroP176045"/>
    <property type="gene ID" value="HelroG176045"/>
</dbReference>
<dbReference type="GeneID" id="20205677"/>
<gene>
    <name evidence="3" type="primary">20205677</name>
    <name evidence="2" type="ORF">HELRODRAFT_176045</name>
</gene>
<evidence type="ECO:0000313" key="3">
    <source>
        <dbReference type="EnsemblMetazoa" id="HelroP176045"/>
    </source>
</evidence>
<keyword evidence="4" id="KW-1185">Reference proteome</keyword>
<dbReference type="InterPro" id="IPR051941">
    <property type="entry name" value="BG_Antigen-Binding_Lectin"/>
</dbReference>
<protein>
    <recommendedName>
        <fullName evidence="5">Fucolectin tachylectin-4 pentraxin-1 domain-containing protein</fullName>
    </recommendedName>
</protein>
<keyword evidence="1" id="KW-0732">Signal</keyword>
<dbReference type="PANTHER" id="PTHR45713">
    <property type="entry name" value="FTP DOMAIN-CONTAINING PROTEIN"/>
    <property type="match status" value="1"/>
</dbReference>
<dbReference type="Proteomes" id="UP000015101">
    <property type="component" value="Unassembled WGS sequence"/>
</dbReference>
<evidence type="ECO:0000313" key="2">
    <source>
        <dbReference type="EMBL" id="ESO00208.1"/>
    </source>
</evidence>
<reference evidence="2 4" key="2">
    <citation type="journal article" date="2013" name="Nature">
        <title>Insights into bilaterian evolution from three spiralian genomes.</title>
        <authorList>
            <person name="Simakov O."/>
            <person name="Marletaz F."/>
            <person name="Cho S.J."/>
            <person name="Edsinger-Gonzales E."/>
            <person name="Havlak P."/>
            <person name="Hellsten U."/>
            <person name="Kuo D.H."/>
            <person name="Larsson T."/>
            <person name="Lv J."/>
            <person name="Arendt D."/>
            <person name="Savage R."/>
            <person name="Osoegawa K."/>
            <person name="de Jong P."/>
            <person name="Grimwood J."/>
            <person name="Chapman J.A."/>
            <person name="Shapiro H."/>
            <person name="Aerts A."/>
            <person name="Otillar R.P."/>
            <person name="Terry A.Y."/>
            <person name="Boore J.L."/>
            <person name="Grigoriev I.V."/>
            <person name="Lindberg D.R."/>
            <person name="Seaver E.C."/>
            <person name="Weisblat D.A."/>
            <person name="Putnam N.H."/>
            <person name="Rokhsar D.S."/>
        </authorList>
    </citation>
    <scope>NUCLEOTIDE SEQUENCE</scope>
</reference>
<dbReference type="CTD" id="20205677"/>
<feature type="chain" id="PRO_5010980415" description="Fucolectin tachylectin-4 pentraxin-1 domain-containing protein" evidence="1">
    <location>
        <begin position="25"/>
        <end position="176"/>
    </location>
</feature>
<dbReference type="RefSeq" id="XP_009021642.1">
    <property type="nucleotide sequence ID" value="XM_009023394.1"/>
</dbReference>
<dbReference type="HOGENOM" id="CLU_1526852_0_0_1"/>
<proteinExistence type="predicted"/>
<dbReference type="AlphaFoldDB" id="T1FA28"/>